<keyword evidence="8" id="KW-0675">Receptor</keyword>
<evidence type="ECO:0000256" key="11">
    <source>
        <dbReference type="SAM" id="Phobius"/>
    </source>
</evidence>
<evidence type="ECO:0000256" key="9">
    <source>
        <dbReference type="ARBA" id="ARBA00023180"/>
    </source>
</evidence>
<keyword evidence="5" id="KW-0677">Repeat</keyword>
<evidence type="ECO:0000256" key="8">
    <source>
        <dbReference type="ARBA" id="ARBA00023170"/>
    </source>
</evidence>
<dbReference type="Gene3D" id="3.80.10.10">
    <property type="entry name" value="Ribonuclease Inhibitor"/>
    <property type="match status" value="1"/>
</dbReference>
<dbReference type="SUPFAM" id="SSF52058">
    <property type="entry name" value="L domain-like"/>
    <property type="match status" value="1"/>
</dbReference>
<accession>A0A9P5VFK8</accession>
<dbReference type="InterPro" id="IPR032675">
    <property type="entry name" value="LRR_dom_sf"/>
</dbReference>
<dbReference type="InterPro" id="IPR001611">
    <property type="entry name" value="Leu-rich_rpt"/>
</dbReference>
<keyword evidence="4" id="KW-0732">Signal</keyword>
<dbReference type="Proteomes" id="UP000748756">
    <property type="component" value="Unassembled WGS sequence"/>
</dbReference>
<evidence type="ECO:0000256" key="4">
    <source>
        <dbReference type="ARBA" id="ARBA00022729"/>
    </source>
</evidence>
<evidence type="ECO:0000256" key="5">
    <source>
        <dbReference type="ARBA" id="ARBA00022737"/>
    </source>
</evidence>
<dbReference type="Pfam" id="PF00560">
    <property type="entry name" value="LRR_1"/>
    <property type="match status" value="2"/>
</dbReference>
<evidence type="ECO:0000256" key="2">
    <source>
        <dbReference type="ARBA" id="ARBA00022614"/>
    </source>
</evidence>
<reference evidence="12" key="1">
    <citation type="journal article" date="2020" name="Fungal Divers.">
        <title>Resolving the Mortierellaceae phylogeny through synthesis of multi-gene phylogenetics and phylogenomics.</title>
        <authorList>
            <person name="Vandepol N."/>
            <person name="Liber J."/>
            <person name="Desiro A."/>
            <person name="Na H."/>
            <person name="Kennedy M."/>
            <person name="Barry K."/>
            <person name="Grigoriev I.V."/>
            <person name="Miller A.N."/>
            <person name="O'Donnell K."/>
            <person name="Stajich J.E."/>
            <person name="Bonito G."/>
        </authorList>
    </citation>
    <scope>NUCLEOTIDE SEQUENCE</scope>
    <source>
        <strain evidence="12">NRRL 6426</strain>
    </source>
</reference>
<evidence type="ECO:0000256" key="6">
    <source>
        <dbReference type="ARBA" id="ARBA00022989"/>
    </source>
</evidence>
<keyword evidence="2" id="KW-0433">Leucine-rich repeat</keyword>
<name>A0A9P5VFK8_9FUNG</name>
<evidence type="ECO:0000256" key="7">
    <source>
        <dbReference type="ARBA" id="ARBA00023136"/>
    </source>
</evidence>
<dbReference type="OrthoDB" id="676979at2759"/>
<feature type="transmembrane region" description="Helical" evidence="11">
    <location>
        <begin position="204"/>
        <end position="229"/>
    </location>
</feature>
<evidence type="ECO:0000313" key="13">
    <source>
        <dbReference type="Proteomes" id="UP000748756"/>
    </source>
</evidence>
<organism evidence="12 13">
    <name type="scientific">Linnemannia schmuckeri</name>
    <dbReference type="NCBI Taxonomy" id="64567"/>
    <lineage>
        <taxon>Eukaryota</taxon>
        <taxon>Fungi</taxon>
        <taxon>Fungi incertae sedis</taxon>
        <taxon>Mucoromycota</taxon>
        <taxon>Mortierellomycotina</taxon>
        <taxon>Mortierellomycetes</taxon>
        <taxon>Mortierellales</taxon>
        <taxon>Mortierellaceae</taxon>
        <taxon>Linnemannia</taxon>
    </lineage>
</organism>
<comment type="caution">
    <text evidence="12">The sequence shown here is derived from an EMBL/GenBank/DDBJ whole genome shotgun (WGS) entry which is preliminary data.</text>
</comment>
<keyword evidence="3 11" id="KW-0812">Transmembrane</keyword>
<dbReference type="EMBL" id="JAAAUQ010000012">
    <property type="protein sequence ID" value="KAF9156795.1"/>
    <property type="molecule type" value="Genomic_DNA"/>
</dbReference>
<proteinExistence type="predicted"/>
<evidence type="ECO:0000256" key="10">
    <source>
        <dbReference type="SAM" id="MobiDB-lite"/>
    </source>
</evidence>
<protein>
    <recommendedName>
        <fullName evidence="14">L domain-like protein</fullName>
    </recommendedName>
</protein>
<feature type="region of interest" description="Disordered" evidence="10">
    <location>
        <begin position="1"/>
        <end position="40"/>
    </location>
</feature>
<dbReference type="PANTHER" id="PTHR27000:SF642">
    <property type="entry name" value="INACTIVE LEUCINE-RICH REPEAT RECEPTOR KINASE XIAO-RELATED"/>
    <property type="match status" value="1"/>
</dbReference>
<feature type="compositionally biased region" description="Acidic residues" evidence="10">
    <location>
        <begin position="11"/>
        <end position="25"/>
    </location>
</feature>
<evidence type="ECO:0008006" key="14">
    <source>
        <dbReference type="Google" id="ProtNLM"/>
    </source>
</evidence>
<keyword evidence="6 11" id="KW-1133">Transmembrane helix</keyword>
<gene>
    <name evidence="12" type="ORF">BG015_001127</name>
</gene>
<keyword evidence="9" id="KW-0325">Glycoprotein</keyword>
<keyword evidence="13" id="KW-1185">Reference proteome</keyword>
<evidence type="ECO:0000256" key="3">
    <source>
        <dbReference type="ARBA" id="ARBA00022692"/>
    </source>
</evidence>
<evidence type="ECO:0000313" key="12">
    <source>
        <dbReference type="EMBL" id="KAF9156795.1"/>
    </source>
</evidence>
<evidence type="ECO:0000256" key="1">
    <source>
        <dbReference type="ARBA" id="ARBA00004167"/>
    </source>
</evidence>
<sequence length="232" mass="25973">MTTNGQNPDEGSIDDDEEDDDNYDDHDDHGEPCVHNPVKHGPRRHVKDDWYIIELSIANNDFDGLIPEGLFTSLTKLRVINSNQNGFTVTLLESGRHHFSGELPDALFDLQNLKVLDLPDNKLTGNLTPRIGNMISLTRLVLVHNELTGPLPVELQNLTRMEYMVVNYNQFDGLFPIANAPTQMVVCLVQPNEPRDSSEKYDEILGAVGLLALQWSTLVVTLTAITTILQLM</sequence>
<comment type="subcellular location">
    <subcellularLocation>
        <location evidence="1">Membrane</location>
        <topology evidence="1">Single-pass membrane protein</topology>
    </subcellularLocation>
</comment>
<dbReference type="GO" id="GO:0016020">
    <property type="term" value="C:membrane"/>
    <property type="evidence" value="ECO:0007669"/>
    <property type="project" value="UniProtKB-SubCell"/>
</dbReference>
<dbReference type="AlphaFoldDB" id="A0A9P5VFK8"/>
<dbReference type="FunFam" id="3.80.10.10:FF:000041">
    <property type="entry name" value="LRR receptor-like serine/threonine-protein kinase ERECTA"/>
    <property type="match status" value="1"/>
</dbReference>
<keyword evidence="7 11" id="KW-0472">Membrane</keyword>
<dbReference type="PANTHER" id="PTHR27000">
    <property type="entry name" value="LEUCINE-RICH REPEAT RECEPTOR-LIKE PROTEIN KINASE FAMILY PROTEIN-RELATED"/>
    <property type="match status" value="1"/>
</dbReference>